<protein>
    <submittedName>
        <fullName evidence="1">Uncharacterized protein</fullName>
    </submittedName>
</protein>
<reference evidence="1 2" key="1">
    <citation type="journal article" date="2008" name="DNA Res.">
        <title>Determination of the genome sequence of Porphyromonas gingivalis strain ATCC 33277 and genomic comparison with strain W83 revealed extensive genome rearrangements in P. gingivalis.</title>
        <authorList>
            <person name="Naito M."/>
            <person name="Hirakawa H."/>
            <person name="Yamashita A."/>
            <person name="Ohara N."/>
            <person name="Shoji M."/>
            <person name="Yukitake H."/>
            <person name="Nakayama K."/>
            <person name="Toh H."/>
            <person name="Yoshimura F."/>
            <person name="Kuhara S."/>
            <person name="Hattori M."/>
            <person name="Hayashi T."/>
            <person name="Nakayama K."/>
        </authorList>
    </citation>
    <scope>NUCLEOTIDE SEQUENCE [LARGE SCALE GENOMIC DNA]</scope>
    <source>
        <strain evidence="2">ATCC 33277 / DSM 20709 / CIP 103683 / JCM 12257 / NCTC 11834 / 2561</strain>
    </source>
</reference>
<dbReference type="KEGG" id="pgn:PGN_1249"/>
<evidence type="ECO:0000313" key="2">
    <source>
        <dbReference type="Proteomes" id="UP000008842"/>
    </source>
</evidence>
<name>B2RK73_PORG3</name>
<organism evidence="1 2">
    <name type="scientific">Porphyromonas gingivalis (strain ATCC 33277 / DSM 20709 / CIP 103683 / JCM 12257 / NCTC 11834 / 2561)</name>
    <dbReference type="NCBI Taxonomy" id="431947"/>
    <lineage>
        <taxon>Bacteria</taxon>
        <taxon>Pseudomonadati</taxon>
        <taxon>Bacteroidota</taxon>
        <taxon>Bacteroidia</taxon>
        <taxon>Bacteroidales</taxon>
        <taxon>Porphyromonadaceae</taxon>
        <taxon>Porphyromonas</taxon>
    </lineage>
</organism>
<accession>B2RK73</accession>
<dbReference type="Proteomes" id="UP000008842">
    <property type="component" value="Chromosome"/>
</dbReference>
<dbReference type="AlphaFoldDB" id="B2RK73"/>
<evidence type="ECO:0000313" key="1">
    <source>
        <dbReference type="EMBL" id="BAG33768.1"/>
    </source>
</evidence>
<proteinExistence type="predicted"/>
<dbReference type="EMBL" id="AP009380">
    <property type="protein sequence ID" value="BAG33768.1"/>
    <property type="molecule type" value="Genomic_DNA"/>
</dbReference>
<sequence length="50" mass="5642">MNATSLCFFISLACNSPLCFRNTQIRAKKVFNNEDEFGMIPNKHQNGSGF</sequence>
<gene>
    <name evidence="1" type="ordered locus">PGN_1249</name>
</gene>
<dbReference type="HOGENOM" id="CLU_215917_0_0_10"/>